<dbReference type="AlphaFoldDB" id="A0A6C0LAE4"/>
<keyword evidence="1" id="KW-0472">Membrane</keyword>
<accession>A0A6C0LAE4</accession>
<reference evidence="2" key="1">
    <citation type="journal article" date="2020" name="Nature">
        <title>Giant virus diversity and host interactions through global metagenomics.</title>
        <authorList>
            <person name="Schulz F."/>
            <person name="Roux S."/>
            <person name="Paez-Espino D."/>
            <person name="Jungbluth S."/>
            <person name="Walsh D.A."/>
            <person name="Denef V.J."/>
            <person name="McMahon K.D."/>
            <person name="Konstantinidis K.T."/>
            <person name="Eloe-Fadrosh E.A."/>
            <person name="Kyrpides N.C."/>
            <person name="Woyke T."/>
        </authorList>
    </citation>
    <scope>NUCLEOTIDE SEQUENCE</scope>
    <source>
        <strain evidence="2">GVMAG-M-3300027769-26</strain>
    </source>
</reference>
<feature type="transmembrane region" description="Helical" evidence="1">
    <location>
        <begin position="72"/>
        <end position="93"/>
    </location>
</feature>
<evidence type="ECO:0000313" key="2">
    <source>
        <dbReference type="EMBL" id="QHU27553.1"/>
    </source>
</evidence>
<proteinExistence type="predicted"/>
<sequence length="153" mass="17528">MLKTFIRVVILLIIVIIILIIIRYIKMKEAFVSQAENDDIVKEVFIIFGYSVASIIIVVALAWGYYNNLNLFIAVYSLIIILYNVMIISIVVMNKDIYDSSSYTIIFGTTIFSIFLTFFVGMFFLYKFFTLPIKAVGSAATAVPQDVNYSYKY</sequence>
<name>A0A6C0LAE4_9ZZZZ</name>
<keyword evidence="1" id="KW-1133">Transmembrane helix</keyword>
<evidence type="ECO:0000256" key="1">
    <source>
        <dbReference type="SAM" id="Phobius"/>
    </source>
</evidence>
<feature type="transmembrane region" description="Helical" evidence="1">
    <location>
        <begin position="6"/>
        <end position="25"/>
    </location>
</feature>
<dbReference type="EMBL" id="MN740459">
    <property type="protein sequence ID" value="QHU27553.1"/>
    <property type="molecule type" value="Genomic_DNA"/>
</dbReference>
<organism evidence="2">
    <name type="scientific">viral metagenome</name>
    <dbReference type="NCBI Taxonomy" id="1070528"/>
    <lineage>
        <taxon>unclassified sequences</taxon>
        <taxon>metagenomes</taxon>
        <taxon>organismal metagenomes</taxon>
    </lineage>
</organism>
<feature type="transmembrane region" description="Helical" evidence="1">
    <location>
        <begin position="105"/>
        <end position="126"/>
    </location>
</feature>
<feature type="transmembrane region" description="Helical" evidence="1">
    <location>
        <begin position="45"/>
        <end position="66"/>
    </location>
</feature>
<keyword evidence="1" id="KW-0812">Transmembrane</keyword>
<protein>
    <submittedName>
        <fullName evidence="2">Uncharacterized protein</fullName>
    </submittedName>
</protein>